<dbReference type="SMART" id="SM00135">
    <property type="entry name" value="LY"/>
    <property type="match status" value="7"/>
</dbReference>
<feature type="disulfide bond" evidence="6">
    <location>
        <begin position="741"/>
        <end position="758"/>
    </location>
</feature>
<dbReference type="FunFam" id="2.10.25.10:FF:000254">
    <property type="entry name" value="Pro-epidermal growth factor"/>
    <property type="match status" value="1"/>
</dbReference>
<dbReference type="SMART" id="SM00179">
    <property type="entry name" value="EGF_CA"/>
    <property type="match status" value="4"/>
</dbReference>
<keyword evidence="5" id="KW-0325">Glycoprotein</keyword>
<keyword evidence="1 6" id="KW-0245">EGF-like domain</keyword>
<evidence type="ECO:0000256" key="6">
    <source>
        <dbReference type="PROSITE-ProRule" id="PRU00076"/>
    </source>
</evidence>
<dbReference type="Pfam" id="PF14670">
    <property type="entry name" value="FXa_inhibition"/>
    <property type="match status" value="1"/>
</dbReference>
<dbReference type="PROSITE" id="PS01186">
    <property type="entry name" value="EGF_2"/>
    <property type="match status" value="3"/>
</dbReference>
<dbReference type="Pfam" id="PF00058">
    <property type="entry name" value="Ldl_recept_b"/>
    <property type="match status" value="2"/>
</dbReference>
<dbReference type="FunFam" id="2.120.10.30:FF:000036">
    <property type="entry name" value="Pro-epidermal growth factor"/>
    <property type="match status" value="1"/>
</dbReference>
<evidence type="ECO:0000256" key="3">
    <source>
        <dbReference type="ARBA" id="ARBA00022737"/>
    </source>
</evidence>
<dbReference type="SUPFAM" id="SSF63825">
    <property type="entry name" value="YWTD domain"/>
    <property type="match status" value="2"/>
</dbReference>
<evidence type="ECO:0000256" key="7">
    <source>
        <dbReference type="PROSITE-ProRule" id="PRU00461"/>
    </source>
</evidence>
<dbReference type="FunFam" id="2.10.25.10:FF:000362">
    <property type="entry name" value="Pro-epidermal growth factor"/>
    <property type="match status" value="1"/>
</dbReference>
<dbReference type="SUPFAM" id="SSF57196">
    <property type="entry name" value="EGF/Laminin"/>
    <property type="match status" value="3"/>
</dbReference>
<protein>
    <recommendedName>
        <fullName evidence="8">EGF-like domain-containing protein</fullName>
    </recommendedName>
</protein>
<dbReference type="GO" id="GO:0005886">
    <property type="term" value="C:plasma membrane"/>
    <property type="evidence" value="ECO:0007669"/>
    <property type="project" value="TreeGrafter"/>
</dbReference>
<dbReference type="InterPro" id="IPR050778">
    <property type="entry name" value="Cueball_EGF_LRP_Nidogen"/>
</dbReference>
<feature type="repeat" description="LDL-receptor class B" evidence="7">
    <location>
        <begin position="571"/>
        <end position="614"/>
    </location>
</feature>
<feature type="domain" description="EGF-like" evidence="8">
    <location>
        <begin position="729"/>
        <end position="770"/>
    </location>
</feature>
<dbReference type="PANTHER" id="PTHR46513">
    <property type="entry name" value="VITELLOGENIN RECEPTOR-LIKE PROTEIN-RELATED-RELATED"/>
    <property type="match status" value="1"/>
</dbReference>
<keyword evidence="10" id="KW-1185">Reference proteome</keyword>
<evidence type="ECO:0000256" key="1">
    <source>
        <dbReference type="ARBA" id="ARBA00022536"/>
    </source>
</evidence>
<gene>
    <name evidence="9" type="ORF">GDO86_000633</name>
</gene>
<evidence type="ECO:0000256" key="2">
    <source>
        <dbReference type="ARBA" id="ARBA00022729"/>
    </source>
</evidence>
<feature type="disulfide bond" evidence="6">
    <location>
        <begin position="760"/>
        <end position="769"/>
    </location>
</feature>
<feature type="repeat" description="LDL-receptor class B" evidence="7">
    <location>
        <begin position="528"/>
        <end position="570"/>
    </location>
</feature>
<dbReference type="InterPro" id="IPR001881">
    <property type="entry name" value="EGF-like_Ca-bd_dom"/>
</dbReference>
<dbReference type="PRINTS" id="PR00009">
    <property type="entry name" value="EGFTGF"/>
</dbReference>
<dbReference type="PROSITE" id="PS00022">
    <property type="entry name" value="EGF_1"/>
    <property type="match status" value="1"/>
</dbReference>
<dbReference type="GO" id="GO:0017147">
    <property type="term" value="F:Wnt-protein binding"/>
    <property type="evidence" value="ECO:0007669"/>
    <property type="project" value="TreeGrafter"/>
</dbReference>
<dbReference type="PANTHER" id="PTHR46513:SF5">
    <property type="entry name" value="PRO-EPIDERMAL GROWTH FACTOR"/>
    <property type="match status" value="1"/>
</dbReference>
<dbReference type="OrthoDB" id="4062651at2759"/>
<keyword evidence="2" id="KW-0732">Signal</keyword>
<dbReference type="Proteomes" id="UP000812440">
    <property type="component" value="Chromosome 1"/>
</dbReference>
<dbReference type="EMBL" id="JAACNH010000001">
    <property type="protein sequence ID" value="KAG8454066.1"/>
    <property type="molecule type" value="Genomic_DNA"/>
</dbReference>
<dbReference type="FunFam" id="2.120.10.30:FF:000241">
    <property type="entry name" value="Low-density lipoprotein receptor-related protein 6"/>
    <property type="match status" value="1"/>
</dbReference>
<dbReference type="InterPro" id="IPR011042">
    <property type="entry name" value="6-blade_b-propeller_TolB-like"/>
</dbReference>
<dbReference type="PROSITE" id="PS00010">
    <property type="entry name" value="ASX_HYDROXYL"/>
    <property type="match status" value="1"/>
</dbReference>
<dbReference type="InterPro" id="IPR049883">
    <property type="entry name" value="NOTCH1_EGF-like"/>
</dbReference>
<dbReference type="GO" id="GO:0060070">
    <property type="term" value="P:canonical Wnt signaling pathway"/>
    <property type="evidence" value="ECO:0007669"/>
    <property type="project" value="TreeGrafter"/>
</dbReference>
<feature type="repeat" description="LDL-receptor class B" evidence="7">
    <location>
        <begin position="485"/>
        <end position="527"/>
    </location>
</feature>
<dbReference type="GO" id="GO:0007173">
    <property type="term" value="P:epidermal growth factor receptor signaling pathway"/>
    <property type="evidence" value="ECO:0007669"/>
    <property type="project" value="TreeGrafter"/>
</dbReference>
<evidence type="ECO:0000256" key="4">
    <source>
        <dbReference type="ARBA" id="ARBA00023157"/>
    </source>
</evidence>
<comment type="caution">
    <text evidence="9">The sequence shown here is derived from an EMBL/GenBank/DDBJ whole genome shotgun (WGS) entry which is preliminary data.</text>
</comment>
<sequence length="799" mass="88885">VVPFLIFSHRNDIFSINNDGTSLRKVVSSAGSSLKLDFDLQEQRIYWLDQNRGLLHRMYLNGTRHEKTRAVVKGSVGFVFDWVHKVIFWVNQQKGTIEQTGRNDKRSRVILQGLFHPTLLAIHPSEGLLFWLSNGSLPVIQKADLDGSNVTSIIKQKGAVTSLTVDTVDKKLFWILSKSDTEDSIIVSCSYEGGSVMTVKHLNYFAGHNIVWLSLLSDDIYYSDRKSGSVRRINKYTGKDKVIINLKPAIDNIGNLIAVDTKRSPGNLNSSLNTEAGFMACAAVNKYCVETCELEVKKQQCRCKHGFVLSRDGRHCEDINECALWNHGCTLGCENIPGSYYCTCPEGYILLPDNKACHEKIPCVKNIGCSYGCVQTVKGPVCTCPDRSVLSKDGKSCTGCTSPDNGGCSQICISSRPGTWECKCLPGYNLQLDKKRCLVSGPRPYLMFANVHDIRRINFDGTGYKSILDSQIGRVFALDYDPAEDKVYFAHTALKYIESANTDGSDRKKIISEHLDTSEGLTIDAVNRKLYWTDRGKSHIERSDLDGKNRKIIVQENIIRPRGICVHPLAKKLFWTDTGAKPRIESSNLVGSERMVLIHTDLIWPSGITVDYVSDKLYWCDTKRSVIESSNLDGSKRQSFSQNDVDQSGCADIQCDINAHCVSSENGPRCQCIEGFTGNGKICHDIDECTLGIHSCGENVLCTNTEGNYTCVCTNGLPGTAFNCTGKPVVVECPSSYEGYCLNGGVCAHFQDLEDYGCRCVSGYVGERCQYDDLKSWEKHVTQMKIQMLPLLFPFLCSS</sequence>
<dbReference type="GO" id="GO:0042813">
    <property type="term" value="F:Wnt receptor activity"/>
    <property type="evidence" value="ECO:0007669"/>
    <property type="project" value="TreeGrafter"/>
</dbReference>
<dbReference type="InterPro" id="IPR000742">
    <property type="entry name" value="EGF"/>
</dbReference>
<dbReference type="InterPro" id="IPR000152">
    <property type="entry name" value="EGF-type_Asp/Asn_hydroxyl_site"/>
</dbReference>
<feature type="non-terminal residue" evidence="9">
    <location>
        <position position="1"/>
    </location>
</feature>
<organism evidence="9 10">
    <name type="scientific">Hymenochirus boettgeri</name>
    <name type="common">Congo dwarf clawed frog</name>
    <dbReference type="NCBI Taxonomy" id="247094"/>
    <lineage>
        <taxon>Eukaryota</taxon>
        <taxon>Metazoa</taxon>
        <taxon>Chordata</taxon>
        <taxon>Craniata</taxon>
        <taxon>Vertebrata</taxon>
        <taxon>Euteleostomi</taxon>
        <taxon>Amphibia</taxon>
        <taxon>Batrachia</taxon>
        <taxon>Anura</taxon>
        <taxon>Pipoidea</taxon>
        <taxon>Pipidae</taxon>
        <taxon>Pipinae</taxon>
        <taxon>Hymenochirus</taxon>
    </lineage>
</organism>
<dbReference type="CDD" id="cd00054">
    <property type="entry name" value="EGF_CA"/>
    <property type="match status" value="1"/>
</dbReference>
<dbReference type="PROSITE" id="PS50026">
    <property type="entry name" value="EGF_3"/>
    <property type="match status" value="3"/>
</dbReference>
<dbReference type="Gene3D" id="2.10.25.10">
    <property type="entry name" value="Laminin"/>
    <property type="match status" value="6"/>
</dbReference>
<dbReference type="GO" id="GO:0043410">
    <property type="term" value="P:positive regulation of MAPK cascade"/>
    <property type="evidence" value="ECO:0007669"/>
    <property type="project" value="TreeGrafter"/>
</dbReference>
<dbReference type="Pfam" id="PF07645">
    <property type="entry name" value="EGF_CA"/>
    <property type="match status" value="2"/>
</dbReference>
<dbReference type="InterPro" id="IPR018097">
    <property type="entry name" value="EGF_Ca-bd_CS"/>
</dbReference>
<comment type="caution">
    <text evidence="6">Lacks conserved residue(s) required for the propagation of feature annotation.</text>
</comment>
<evidence type="ECO:0000313" key="10">
    <source>
        <dbReference type="Proteomes" id="UP000812440"/>
    </source>
</evidence>
<evidence type="ECO:0000313" key="9">
    <source>
        <dbReference type="EMBL" id="KAG8454066.1"/>
    </source>
</evidence>
<dbReference type="SUPFAM" id="SSF57184">
    <property type="entry name" value="Growth factor receptor domain"/>
    <property type="match status" value="1"/>
</dbReference>
<proteinExistence type="predicted"/>
<dbReference type="InterPro" id="IPR009030">
    <property type="entry name" value="Growth_fac_rcpt_cys_sf"/>
</dbReference>
<accession>A0A8T2KI59</accession>
<reference evidence="9" key="1">
    <citation type="thesis" date="2020" institute="ProQuest LLC" country="789 East Eisenhower Parkway, Ann Arbor, MI, USA">
        <title>Comparative Genomics and Chromosome Evolution.</title>
        <authorList>
            <person name="Mudd A.B."/>
        </authorList>
    </citation>
    <scope>NUCLEOTIDE SEQUENCE</scope>
    <source>
        <strain evidence="9">Female2</strain>
        <tissue evidence="9">Blood</tissue>
    </source>
</reference>
<dbReference type="PROSITE" id="PS01187">
    <property type="entry name" value="EGF_CA"/>
    <property type="match status" value="2"/>
</dbReference>
<dbReference type="AlphaFoldDB" id="A0A8T2KI59"/>
<keyword evidence="3" id="KW-0677">Repeat</keyword>
<dbReference type="GO" id="GO:0008284">
    <property type="term" value="P:positive regulation of cell population proliferation"/>
    <property type="evidence" value="ECO:0007669"/>
    <property type="project" value="TreeGrafter"/>
</dbReference>
<evidence type="ECO:0000256" key="5">
    <source>
        <dbReference type="ARBA" id="ARBA00023180"/>
    </source>
</evidence>
<dbReference type="Gene3D" id="2.120.10.30">
    <property type="entry name" value="TolB, C-terminal domain"/>
    <property type="match status" value="2"/>
</dbReference>
<name>A0A8T2KI59_9PIPI</name>
<feature type="domain" description="EGF-like" evidence="8">
    <location>
        <begin position="646"/>
        <end position="684"/>
    </location>
</feature>
<dbReference type="PROSITE" id="PS51120">
    <property type="entry name" value="LDLRB"/>
    <property type="match status" value="3"/>
</dbReference>
<feature type="domain" description="EGF-like" evidence="8">
    <location>
        <begin position="685"/>
        <end position="725"/>
    </location>
</feature>
<dbReference type="GO" id="GO:0008083">
    <property type="term" value="F:growth factor activity"/>
    <property type="evidence" value="ECO:0007669"/>
    <property type="project" value="TreeGrafter"/>
</dbReference>
<dbReference type="FunFam" id="2.10.25.10:FF:000010">
    <property type="entry name" value="Pro-epidermal growth factor"/>
    <property type="match status" value="1"/>
</dbReference>
<dbReference type="SMART" id="SM00181">
    <property type="entry name" value="EGF"/>
    <property type="match status" value="7"/>
</dbReference>
<evidence type="ECO:0000259" key="8">
    <source>
        <dbReference type="PROSITE" id="PS50026"/>
    </source>
</evidence>
<dbReference type="InterPro" id="IPR000033">
    <property type="entry name" value="LDLR_classB_rpt"/>
</dbReference>
<keyword evidence="4 6" id="KW-1015">Disulfide bond</keyword>
<dbReference type="GO" id="GO:0005509">
    <property type="term" value="F:calcium ion binding"/>
    <property type="evidence" value="ECO:0007669"/>
    <property type="project" value="InterPro"/>
</dbReference>